<dbReference type="Proteomes" id="UP000824110">
    <property type="component" value="Unassembled WGS sequence"/>
</dbReference>
<accession>A0A9D1SJK5</accession>
<protein>
    <submittedName>
        <fullName evidence="1">Uncharacterized protein</fullName>
    </submittedName>
</protein>
<name>A0A9D1SJK5_9FIRM</name>
<reference evidence="1" key="2">
    <citation type="journal article" date="2021" name="PeerJ">
        <title>Extensive microbial diversity within the chicken gut microbiome revealed by metagenomics and culture.</title>
        <authorList>
            <person name="Gilroy R."/>
            <person name="Ravi A."/>
            <person name="Getino M."/>
            <person name="Pursley I."/>
            <person name="Horton D.L."/>
            <person name="Alikhan N.F."/>
            <person name="Baker D."/>
            <person name="Gharbi K."/>
            <person name="Hall N."/>
            <person name="Watson M."/>
            <person name="Adriaenssens E.M."/>
            <person name="Foster-Nyarko E."/>
            <person name="Jarju S."/>
            <person name="Secka A."/>
            <person name="Antonio M."/>
            <person name="Oren A."/>
            <person name="Chaudhuri R.R."/>
            <person name="La Ragione R."/>
            <person name="Hildebrand F."/>
            <person name="Pallen M.J."/>
        </authorList>
    </citation>
    <scope>NUCLEOTIDE SEQUENCE</scope>
    <source>
        <strain evidence="1">CHK195-12923</strain>
    </source>
</reference>
<evidence type="ECO:0000313" key="1">
    <source>
        <dbReference type="EMBL" id="HIU62017.1"/>
    </source>
</evidence>
<organism evidence="1 2">
    <name type="scientific">Candidatus Coproplasma excrementigallinarum</name>
    <dbReference type="NCBI Taxonomy" id="2840747"/>
    <lineage>
        <taxon>Bacteria</taxon>
        <taxon>Bacillati</taxon>
        <taxon>Bacillota</taxon>
        <taxon>Clostridia</taxon>
        <taxon>Eubacteriales</taxon>
        <taxon>Candidatus Coproplasma</taxon>
    </lineage>
</organism>
<reference evidence="1" key="1">
    <citation type="submission" date="2020-10" db="EMBL/GenBank/DDBJ databases">
        <authorList>
            <person name="Gilroy R."/>
        </authorList>
    </citation>
    <scope>NUCLEOTIDE SEQUENCE</scope>
    <source>
        <strain evidence="1">CHK195-12923</strain>
    </source>
</reference>
<comment type="caution">
    <text evidence="1">The sequence shown here is derived from an EMBL/GenBank/DDBJ whole genome shotgun (WGS) entry which is preliminary data.</text>
</comment>
<evidence type="ECO:0000313" key="2">
    <source>
        <dbReference type="Proteomes" id="UP000824110"/>
    </source>
</evidence>
<dbReference type="AlphaFoldDB" id="A0A9D1SJK5"/>
<dbReference type="EMBL" id="DVNE01000051">
    <property type="protein sequence ID" value="HIU62017.1"/>
    <property type="molecule type" value="Genomic_DNA"/>
</dbReference>
<gene>
    <name evidence="1" type="ORF">IAB69_05170</name>
</gene>
<sequence length="83" mass="9668">MNFFAYVERQKGIIRGRHDGEEILISRGQARIIKEGEQMRTESFCSEEKVSHMTSEQILSAIDAMKGLNRRERERFARRAPAI</sequence>
<proteinExistence type="predicted"/>